<dbReference type="KEGG" id="tcb:TCARB_0852"/>
<keyword evidence="1" id="KW-1133">Transmembrane helix</keyword>
<reference evidence="3" key="1">
    <citation type="book" date="2010" name="EXTREMOPHILES" publisher="0:0-0">
        <title>Complete genome sequences of ten hyperthermophilic archaea reveal their metabolic capabilities and possible ecological roles.</title>
        <editorList>
            <person name="?"/>
        </editorList>
        <authorList>
            <person name="Ravin N.V."/>
            <person name="Mardanov A.V."/>
            <person name="Bonch-Osmolovskaya E.A."/>
            <person name="Skryabin K.G."/>
        </authorList>
    </citation>
    <scope>NUCLEOTIDE SEQUENCE [LARGE SCALE GENOMIC DNA]</scope>
    <source>
        <strain evidence="3">1505</strain>
    </source>
</reference>
<protein>
    <submittedName>
        <fullName evidence="2">Uncharacterized protein</fullName>
    </submittedName>
</protein>
<name>A0A3G1A8U9_9CREN</name>
<dbReference type="STRING" id="697581.TCARB_0852"/>
<organism evidence="2 3">
    <name type="scientific">Thermofilum adornatum 1505</name>
    <dbReference type="NCBI Taxonomy" id="697581"/>
    <lineage>
        <taxon>Archaea</taxon>
        <taxon>Thermoproteota</taxon>
        <taxon>Thermoprotei</taxon>
        <taxon>Thermofilales</taxon>
        <taxon>Thermofilaceae</taxon>
        <taxon>Thermofilum</taxon>
    </lineage>
</organism>
<keyword evidence="1" id="KW-0812">Transmembrane</keyword>
<dbReference type="AlphaFoldDB" id="A0A3G1A8U9"/>
<dbReference type="GeneID" id="25406278"/>
<feature type="transmembrane region" description="Helical" evidence="1">
    <location>
        <begin position="89"/>
        <end position="112"/>
    </location>
</feature>
<sequence length="120" mass="13533">MIVQTLVGLVLVFASATLRLFQGRPKGEDEWSAFAVGIVLSFIDGFTVAYLVQFFPVFVGKFLFHLFLYTLLASISIVFYAMYRNITDIRVFAVASTPWFLIIVIIIIARILGLPSVFIF</sequence>
<evidence type="ECO:0000256" key="1">
    <source>
        <dbReference type="SAM" id="Phobius"/>
    </source>
</evidence>
<accession>A0A3G1A8U9</accession>
<evidence type="ECO:0000313" key="3">
    <source>
        <dbReference type="Proteomes" id="UP000266720"/>
    </source>
</evidence>
<proteinExistence type="predicted"/>
<evidence type="ECO:0000313" key="2">
    <source>
        <dbReference type="EMBL" id="AJB41904.1"/>
    </source>
</evidence>
<dbReference type="RefSeq" id="WP_052886786.1">
    <property type="nucleotide sequence ID" value="NZ_CP007493.1"/>
</dbReference>
<keyword evidence="1" id="KW-0472">Membrane</keyword>
<gene>
    <name evidence="2" type="ORF">TCARB_0852</name>
</gene>
<feature type="transmembrane region" description="Helical" evidence="1">
    <location>
        <begin position="62"/>
        <end position="83"/>
    </location>
</feature>
<dbReference type="EMBL" id="CP007493">
    <property type="protein sequence ID" value="AJB41904.1"/>
    <property type="molecule type" value="Genomic_DNA"/>
</dbReference>
<feature type="transmembrane region" description="Helical" evidence="1">
    <location>
        <begin position="33"/>
        <end position="55"/>
    </location>
</feature>
<dbReference type="Proteomes" id="UP000266720">
    <property type="component" value="Chromosome"/>
</dbReference>